<evidence type="ECO:0000313" key="2">
    <source>
        <dbReference type="Proteomes" id="UP001500212"/>
    </source>
</evidence>
<accession>A0ABP8TS00</accession>
<dbReference type="RefSeq" id="WP_345361625.1">
    <property type="nucleotide sequence ID" value="NZ_BAABHJ010000023.1"/>
</dbReference>
<protein>
    <recommendedName>
        <fullName evidence="3">Lipoprotein</fullName>
    </recommendedName>
</protein>
<dbReference type="Proteomes" id="UP001500212">
    <property type="component" value="Unassembled WGS sequence"/>
</dbReference>
<gene>
    <name evidence="1" type="ORF">GCM10023195_59000</name>
</gene>
<dbReference type="EMBL" id="BAABHJ010000023">
    <property type="protein sequence ID" value="GAA4613609.1"/>
    <property type="molecule type" value="Genomic_DNA"/>
</dbReference>
<name>A0ABP8TS00_9ACTN</name>
<proteinExistence type="predicted"/>
<sequence length="182" mass="18729">MVLVGCGSSGVRPAAYGRTAGSSHPAGAQHMITVPGSFDDYTRMTGADADRVIQTIRNAQAQQNSVYAAKMKIGVYQRRGDARQRLAFLGLAAGDHPTIAQELRTNPPSFEVDSALAAMPLIGPKDYPPGPLGGVLRCAPGSHGGAGCAWGDGSTVGVVASSIASADELARVTLALRKAAER</sequence>
<organism evidence="1 2">
    <name type="scientific">Actinoallomurus liliacearum</name>
    <dbReference type="NCBI Taxonomy" id="1080073"/>
    <lineage>
        <taxon>Bacteria</taxon>
        <taxon>Bacillati</taxon>
        <taxon>Actinomycetota</taxon>
        <taxon>Actinomycetes</taxon>
        <taxon>Streptosporangiales</taxon>
        <taxon>Thermomonosporaceae</taxon>
        <taxon>Actinoallomurus</taxon>
    </lineage>
</organism>
<evidence type="ECO:0008006" key="3">
    <source>
        <dbReference type="Google" id="ProtNLM"/>
    </source>
</evidence>
<evidence type="ECO:0000313" key="1">
    <source>
        <dbReference type="EMBL" id="GAA4613609.1"/>
    </source>
</evidence>
<reference evidence="2" key="1">
    <citation type="journal article" date="2019" name="Int. J. Syst. Evol. Microbiol.">
        <title>The Global Catalogue of Microorganisms (GCM) 10K type strain sequencing project: providing services to taxonomists for standard genome sequencing and annotation.</title>
        <authorList>
            <consortium name="The Broad Institute Genomics Platform"/>
            <consortium name="The Broad Institute Genome Sequencing Center for Infectious Disease"/>
            <person name="Wu L."/>
            <person name="Ma J."/>
        </authorList>
    </citation>
    <scope>NUCLEOTIDE SEQUENCE [LARGE SCALE GENOMIC DNA]</scope>
    <source>
        <strain evidence="2">JCM 17938</strain>
    </source>
</reference>
<keyword evidence="2" id="KW-1185">Reference proteome</keyword>
<comment type="caution">
    <text evidence="1">The sequence shown here is derived from an EMBL/GenBank/DDBJ whole genome shotgun (WGS) entry which is preliminary data.</text>
</comment>